<evidence type="ECO:0000313" key="4">
    <source>
        <dbReference type="Proteomes" id="UP001107558"/>
    </source>
</evidence>
<evidence type="ECO:0000256" key="2">
    <source>
        <dbReference type="SAM" id="SignalP"/>
    </source>
</evidence>
<dbReference type="AlphaFoldDB" id="A0A9J6BXX5"/>
<gene>
    <name evidence="3" type="ORF">PVAND_004764</name>
</gene>
<feature type="compositionally biased region" description="Basic and acidic residues" evidence="1">
    <location>
        <begin position="42"/>
        <end position="51"/>
    </location>
</feature>
<feature type="signal peptide" evidence="2">
    <location>
        <begin position="1"/>
        <end position="19"/>
    </location>
</feature>
<dbReference type="OrthoDB" id="10583390at2759"/>
<feature type="chain" id="PRO_5039934524" evidence="2">
    <location>
        <begin position="20"/>
        <end position="321"/>
    </location>
</feature>
<keyword evidence="2" id="KW-0732">Signal</keyword>
<protein>
    <submittedName>
        <fullName evidence="3">Uncharacterized protein</fullName>
    </submittedName>
</protein>
<sequence>MNFKALICLLIIIIPLIDGKRSFGITGRRNKSKSPSVRRGQHGHDGDDHIPVPKPPPSHADSKKNIGWNHQQSHPQPSAPQLPGQTGMHHNQGLYGANNRAQPPPYSSYGAAPPAYGSHSANYGVPPPSYGQSMGYGHNQPSYGGFNSYGSMGSPMMGSPMMMPAYGGNYNRGSSFGSGIMTNLFAGLAGYQLAKAFSGGSHHRDREVIIYDNRQLPSNADETATATPQQPVGPISNPSAPHSEAIPNSHDHHNQHQFHQSSSTEIPQLATQITPTNNEYNYWGLPQYGVPLYGFNLPSQITDYYKVESIKPSQIDQQFSS</sequence>
<organism evidence="3 4">
    <name type="scientific">Polypedilum vanderplanki</name>
    <name type="common">Sleeping chironomid midge</name>
    <dbReference type="NCBI Taxonomy" id="319348"/>
    <lineage>
        <taxon>Eukaryota</taxon>
        <taxon>Metazoa</taxon>
        <taxon>Ecdysozoa</taxon>
        <taxon>Arthropoda</taxon>
        <taxon>Hexapoda</taxon>
        <taxon>Insecta</taxon>
        <taxon>Pterygota</taxon>
        <taxon>Neoptera</taxon>
        <taxon>Endopterygota</taxon>
        <taxon>Diptera</taxon>
        <taxon>Nematocera</taxon>
        <taxon>Chironomoidea</taxon>
        <taxon>Chironomidae</taxon>
        <taxon>Chironominae</taxon>
        <taxon>Polypedilum</taxon>
        <taxon>Polypedilum</taxon>
    </lineage>
</organism>
<evidence type="ECO:0000256" key="1">
    <source>
        <dbReference type="SAM" id="MobiDB-lite"/>
    </source>
</evidence>
<dbReference type="Proteomes" id="UP001107558">
    <property type="component" value="Chromosome 2"/>
</dbReference>
<accession>A0A9J6BXX5</accession>
<feature type="region of interest" description="Disordered" evidence="1">
    <location>
        <begin position="22"/>
        <end position="105"/>
    </location>
</feature>
<evidence type="ECO:0000313" key="3">
    <source>
        <dbReference type="EMBL" id="KAG5674817.1"/>
    </source>
</evidence>
<feature type="compositionally biased region" description="Polar residues" evidence="1">
    <location>
        <begin position="220"/>
        <end position="240"/>
    </location>
</feature>
<feature type="compositionally biased region" description="Low complexity" evidence="1">
    <location>
        <begin position="70"/>
        <end position="83"/>
    </location>
</feature>
<dbReference type="EMBL" id="JADBJN010000002">
    <property type="protein sequence ID" value="KAG5674817.1"/>
    <property type="molecule type" value="Genomic_DNA"/>
</dbReference>
<reference evidence="3" key="1">
    <citation type="submission" date="2021-03" db="EMBL/GenBank/DDBJ databases">
        <title>Chromosome level genome of the anhydrobiotic midge Polypedilum vanderplanki.</title>
        <authorList>
            <person name="Yoshida Y."/>
            <person name="Kikawada T."/>
            <person name="Gusev O."/>
        </authorList>
    </citation>
    <scope>NUCLEOTIDE SEQUENCE</scope>
    <source>
        <strain evidence="3">NIAS01</strain>
        <tissue evidence="3">Whole body or cell culture</tissue>
    </source>
</reference>
<keyword evidence="4" id="KW-1185">Reference proteome</keyword>
<comment type="caution">
    <text evidence="3">The sequence shown here is derived from an EMBL/GenBank/DDBJ whole genome shotgun (WGS) entry which is preliminary data.</text>
</comment>
<proteinExistence type="predicted"/>
<feature type="region of interest" description="Disordered" evidence="1">
    <location>
        <begin position="220"/>
        <end position="265"/>
    </location>
</feature>
<name>A0A9J6BXX5_POLVA</name>